<dbReference type="GO" id="GO:0006189">
    <property type="term" value="P:'de novo' IMP biosynthetic process"/>
    <property type="evidence" value="ECO:0007669"/>
    <property type="project" value="UniProtKB-UniRule"/>
</dbReference>
<dbReference type="Gene3D" id="3.40.50.1380">
    <property type="entry name" value="Methylglyoxal synthase-like domain"/>
    <property type="match status" value="1"/>
</dbReference>
<evidence type="ECO:0000256" key="6">
    <source>
        <dbReference type="ARBA" id="ARBA00022801"/>
    </source>
</evidence>
<comment type="similarity">
    <text evidence="3 8">Belongs to the PurH family.</text>
</comment>
<keyword evidence="5 8" id="KW-0658">Purine biosynthesis</keyword>
<comment type="catalytic activity">
    <reaction evidence="8">
        <text>(6R)-10-formyltetrahydrofolate + 5-amino-1-(5-phospho-beta-D-ribosyl)imidazole-4-carboxamide = 5-formamido-1-(5-phospho-D-ribosyl)imidazole-4-carboxamide + (6S)-5,6,7,8-tetrahydrofolate</text>
        <dbReference type="Rhea" id="RHEA:22192"/>
        <dbReference type="ChEBI" id="CHEBI:57453"/>
        <dbReference type="ChEBI" id="CHEBI:58467"/>
        <dbReference type="ChEBI" id="CHEBI:58475"/>
        <dbReference type="ChEBI" id="CHEBI:195366"/>
        <dbReference type="EC" id="2.1.2.3"/>
    </reaction>
</comment>
<keyword evidence="6 8" id="KW-0378">Hydrolase</keyword>
<dbReference type="Gene3D" id="3.40.140.20">
    <property type="match status" value="2"/>
</dbReference>
<dbReference type="EC" id="2.1.2.3" evidence="8"/>
<evidence type="ECO:0000256" key="8">
    <source>
        <dbReference type="HAMAP-Rule" id="MF_00139"/>
    </source>
</evidence>
<evidence type="ECO:0000256" key="5">
    <source>
        <dbReference type="ARBA" id="ARBA00022755"/>
    </source>
</evidence>
<keyword evidence="7 8" id="KW-0511">Multifunctional enzyme</keyword>
<evidence type="ECO:0000256" key="3">
    <source>
        <dbReference type="ARBA" id="ARBA00007667"/>
    </source>
</evidence>
<keyword evidence="11" id="KW-1185">Reference proteome</keyword>
<proteinExistence type="inferred from homology"/>
<dbReference type="Proteomes" id="UP000266441">
    <property type="component" value="Unassembled WGS sequence"/>
</dbReference>
<dbReference type="EMBL" id="QWET01000003">
    <property type="protein sequence ID" value="RIH66281.1"/>
    <property type="molecule type" value="Genomic_DNA"/>
</dbReference>
<dbReference type="OrthoDB" id="9802065at2"/>
<dbReference type="UniPathway" id="UPA00074">
    <property type="reaction ID" value="UER00133"/>
</dbReference>
<dbReference type="Pfam" id="PF02142">
    <property type="entry name" value="MGS"/>
    <property type="match status" value="1"/>
</dbReference>
<protein>
    <recommendedName>
        <fullName evidence="8">Bifunctional purine biosynthesis protein PurH</fullName>
    </recommendedName>
    <domain>
        <recommendedName>
            <fullName evidence="8">Phosphoribosylaminoimidazolecarboxamide formyltransferase</fullName>
            <ecNumber evidence="8">2.1.2.3</ecNumber>
        </recommendedName>
        <alternativeName>
            <fullName evidence="8">AICAR transformylase</fullName>
        </alternativeName>
    </domain>
    <domain>
        <recommendedName>
            <fullName evidence="8">IMP cyclohydrolase</fullName>
            <ecNumber evidence="8">3.5.4.10</ecNumber>
        </recommendedName>
        <alternativeName>
            <fullName evidence="8">ATIC</fullName>
        </alternativeName>
        <alternativeName>
            <fullName evidence="8">IMP synthase</fullName>
        </alternativeName>
        <alternativeName>
            <fullName evidence="8">Inosinicase</fullName>
        </alternativeName>
    </domain>
</protein>
<dbReference type="SMART" id="SM00851">
    <property type="entry name" value="MGS"/>
    <property type="match status" value="1"/>
</dbReference>
<dbReference type="InterPro" id="IPR024051">
    <property type="entry name" value="AICAR_Tfase_dup_dom_sf"/>
</dbReference>
<evidence type="ECO:0000256" key="4">
    <source>
        <dbReference type="ARBA" id="ARBA00022679"/>
    </source>
</evidence>
<feature type="domain" description="MGS-like" evidence="9">
    <location>
        <begin position="1"/>
        <end position="149"/>
    </location>
</feature>
<evidence type="ECO:0000259" key="9">
    <source>
        <dbReference type="PROSITE" id="PS51855"/>
    </source>
</evidence>
<dbReference type="InterPro" id="IPR011607">
    <property type="entry name" value="MGS-like_dom"/>
</dbReference>
<dbReference type="GO" id="GO:0005829">
    <property type="term" value="C:cytosol"/>
    <property type="evidence" value="ECO:0007669"/>
    <property type="project" value="TreeGrafter"/>
</dbReference>
<dbReference type="HAMAP" id="MF_00139">
    <property type="entry name" value="PurH"/>
    <property type="match status" value="1"/>
</dbReference>
<dbReference type="InterPro" id="IPR036914">
    <property type="entry name" value="MGS-like_dom_sf"/>
</dbReference>
<evidence type="ECO:0000256" key="1">
    <source>
        <dbReference type="ARBA" id="ARBA00004844"/>
    </source>
</evidence>
<evidence type="ECO:0000256" key="7">
    <source>
        <dbReference type="ARBA" id="ARBA00023268"/>
    </source>
</evidence>
<dbReference type="Pfam" id="PF01808">
    <property type="entry name" value="AICARFT_IMPCHas"/>
    <property type="match status" value="1"/>
</dbReference>
<evidence type="ECO:0000256" key="2">
    <source>
        <dbReference type="ARBA" id="ARBA00004954"/>
    </source>
</evidence>
<dbReference type="InterPro" id="IPR002695">
    <property type="entry name" value="PurH-like"/>
</dbReference>
<dbReference type="RefSeq" id="WP_119348868.1">
    <property type="nucleotide sequence ID" value="NZ_JBFHKJ010000082.1"/>
</dbReference>
<comment type="pathway">
    <text evidence="1 8">Purine metabolism; IMP biosynthesis via de novo pathway; IMP from 5-formamido-1-(5-phospho-D-ribosyl)imidazole-4-carboxamide: step 1/1.</text>
</comment>
<evidence type="ECO:0000313" key="10">
    <source>
        <dbReference type="EMBL" id="RIH66281.1"/>
    </source>
</evidence>
<comment type="domain">
    <text evidence="8">The IMP cyclohydrolase activity resides in the N-terminal region.</text>
</comment>
<dbReference type="SUPFAM" id="SSF52335">
    <property type="entry name" value="Methylglyoxal synthase-like"/>
    <property type="match status" value="1"/>
</dbReference>
<comment type="pathway">
    <text evidence="2 8">Purine metabolism; IMP biosynthesis via de novo pathway; 5-formamido-1-(5-phospho-D-ribosyl)imidazole-4-carboxamide from 5-amino-1-(5-phospho-D-ribosyl)imidazole-4-carboxamide (10-formyl THF route): step 1/1.</text>
</comment>
<evidence type="ECO:0000313" key="11">
    <source>
        <dbReference type="Proteomes" id="UP000266441"/>
    </source>
</evidence>
<dbReference type="FunFam" id="3.40.50.1380:FF:000001">
    <property type="entry name" value="Bifunctional purine biosynthesis protein PurH"/>
    <property type="match status" value="1"/>
</dbReference>
<dbReference type="AlphaFoldDB" id="A0A399D6C7"/>
<comment type="catalytic activity">
    <reaction evidence="8">
        <text>IMP + H2O = 5-formamido-1-(5-phospho-D-ribosyl)imidazole-4-carboxamide</text>
        <dbReference type="Rhea" id="RHEA:18445"/>
        <dbReference type="ChEBI" id="CHEBI:15377"/>
        <dbReference type="ChEBI" id="CHEBI:58053"/>
        <dbReference type="ChEBI" id="CHEBI:58467"/>
        <dbReference type="EC" id="3.5.4.10"/>
    </reaction>
</comment>
<organism evidence="10 11">
    <name type="scientific">Mariniphaga sediminis</name>
    <dbReference type="NCBI Taxonomy" id="1628158"/>
    <lineage>
        <taxon>Bacteria</taxon>
        <taxon>Pseudomonadati</taxon>
        <taxon>Bacteroidota</taxon>
        <taxon>Bacteroidia</taxon>
        <taxon>Marinilabiliales</taxon>
        <taxon>Prolixibacteraceae</taxon>
        <taxon>Mariniphaga</taxon>
    </lineage>
</organism>
<dbReference type="PANTHER" id="PTHR11692">
    <property type="entry name" value="BIFUNCTIONAL PURINE BIOSYNTHESIS PROTEIN PURH"/>
    <property type="match status" value="1"/>
</dbReference>
<dbReference type="SMART" id="SM00798">
    <property type="entry name" value="AICARFT_IMPCHas"/>
    <property type="match status" value="1"/>
</dbReference>
<dbReference type="PANTHER" id="PTHR11692:SF0">
    <property type="entry name" value="BIFUNCTIONAL PURINE BIOSYNTHESIS PROTEIN ATIC"/>
    <property type="match status" value="1"/>
</dbReference>
<name>A0A399D6C7_9BACT</name>
<comment type="caution">
    <text evidence="10">The sequence shown here is derived from an EMBL/GenBank/DDBJ whole genome shotgun (WGS) entry which is preliminary data.</text>
</comment>
<gene>
    <name evidence="8 10" type="primary">purH</name>
    <name evidence="10" type="ORF">D1164_05050</name>
</gene>
<dbReference type="SUPFAM" id="SSF53927">
    <property type="entry name" value="Cytidine deaminase-like"/>
    <property type="match status" value="1"/>
</dbReference>
<dbReference type="GO" id="GO:0003937">
    <property type="term" value="F:IMP cyclohydrolase activity"/>
    <property type="evidence" value="ECO:0007669"/>
    <property type="project" value="UniProtKB-UniRule"/>
</dbReference>
<dbReference type="NCBIfam" id="NF002049">
    <property type="entry name" value="PRK00881.1"/>
    <property type="match status" value="1"/>
</dbReference>
<accession>A0A399D6C7</accession>
<dbReference type="EC" id="3.5.4.10" evidence="8"/>
<dbReference type="InterPro" id="IPR016193">
    <property type="entry name" value="Cytidine_deaminase-like"/>
</dbReference>
<dbReference type="PIRSF" id="PIRSF000414">
    <property type="entry name" value="AICARFT_IMPCHas"/>
    <property type="match status" value="1"/>
</dbReference>
<dbReference type="PROSITE" id="PS51855">
    <property type="entry name" value="MGS"/>
    <property type="match status" value="1"/>
</dbReference>
<reference evidence="10 11" key="1">
    <citation type="journal article" date="2015" name="Int. J. Syst. Evol. Microbiol.">
        <title>Mariniphaga sediminis sp. nov., isolated from coastal sediment.</title>
        <authorList>
            <person name="Wang F.Q."/>
            <person name="Shen Q.Y."/>
            <person name="Chen G.J."/>
            <person name="Du Z.J."/>
        </authorList>
    </citation>
    <scope>NUCLEOTIDE SEQUENCE [LARGE SCALE GENOMIC DNA]</scope>
    <source>
        <strain evidence="10 11">SY21</strain>
    </source>
</reference>
<sequence length="530" mass="58626">MADNKKIKTALVSVYHKENLDGIIQRLNQLNVKIISTGGTKSFIESLGVQVTSVESLTGYPSILGGRVKTLHPKIFGGILSRRDNQGDVSQLTEYEIPEIDLVIVDLYPFESTVASGASEQEIIEKIDIGGISLIRAAAKNFKDVIIVPSQNEYQPLLDLLNEKDGASSIEDRKWFASKAFAVSSHYDAAIFSYFNEGSEDATERISLNNGHVLRYGENPHQKATFYKFKNTPSEVSLAGADVLQGKALSYNNMLDADAAWKAASDAFHAVSHIQNKVAVSVVKHLNPCGLAVTDNILESLDLAWAGDPISAYGSIICFTNTVTKEVAEWFGKKFVEIIIAPEFTEEALEIFGKKKNLRLLVVPVKKEVTGEKLFRSINGGMLVQDEDEGMDTQFEPVTARKFEEEKINLARFGVTACKHLKSNAIAIVTQKENGAYWLTGAGMGQPNRLDSLRHLTMPRFDMKEGVELKNSVLISDAFFPFRDSIEAANEYGVKYIVEPGGSIRDQEVIDACNEFDIAMVFTGRRHFKH</sequence>
<dbReference type="GO" id="GO:0004643">
    <property type="term" value="F:phosphoribosylaminoimidazolecarboxamide formyltransferase activity"/>
    <property type="evidence" value="ECO:0007669"/>
    <property type="project" value="UniProtKB-UniRule"/>
</dbReference>
<keyword evidence="4 8" id="KW-0808">Transferase</keyword>
<dbReference type="CDD" id="cd01421">
    <property type="entry name" value="IMPCH"/>
    <property type="match status" value="1"/>
</dbReference>